<sequence length="247" mass="25977">MRRILGAMAAASAVAVLATVTGGCGVELDAKEVHESRAFAHAGGQLTVRSSMGGLRILPGEPGAVRVDRWVRGKAAGEDNASWSLKDGVLRLGADCTMVFGDCGARYHVRVPPGVRLVVEGSEEGVILDDLTQDADVSAHGPIKANGTSGRLRLNGDDGLVAGERLKSASVRVRTREGAVRLSFDVPPSQVDVVSDDGYVRTTVPKGAYRVTAESRYGDERSEVKNVPSDRTIVAKSTSGNIDVLAR</sequence>
<comment type="caution">
    <text evidence="2">The sequence shown here is derived from an EMBL/GenBank/DDBJ whole genome shotgun (WGS) entry which is preliminary data.</text>
</comment>
<evidence type="ECO:0000313" key="3">
    <source>
        <dbReference type="Proteomes" id="UP000586042"/>
    </source>
</evidence>
<keyword evidence="1" id="KW-0732">Signal</keyword>
<evidence type="ECO:0000313" key="2">
    <source>
        <dbReference type="EMBL" id="NUW30155.1"/>
    </source>
</evidence>
<evidence type="ECO:0000256" key="1">
    <source>
        <dbReference type="SAM" id="SignalP"/>
    </source>
</evidence>
<reference evidence="2 3" key="1">
    <citation type="submission" date="2020-06" db="EMBL/GenBank/DDBJ databases">
        <title>Nonomuraea sp. SMC257, a novel actinomycete isolated from soil.</title>
        <authorList>
            <person name="Chanama M."/>
        </authorList>
    </citation>
    <scope>NUCLEOTIDE SEQUENCE [LARGE SCALE GENOMIC DNA]</scope>
    <source>
        <strain evidence="2 3">SMC257</strain>
    </source>
</reference>
<dbReference type="PROSITE" id="PS51257">
    <property type="entry name" value="PROKAR_LIPOPROTEIN"/>
    <property type="match status" value="1"/>
</dbReference>
<dbReference type="Proteomes" id="UP000586042">
    <property type="component" value="Unassembled WGS sequence"/>
</dbReference>
<accession>A0A7Y6M185</accession>
<dbReference type="AlphaFoldDB" id="A0A7Y6M185"/>
<name>A0A7Y6M185_9ACTN</name>
<organism evidence="2 3">
    <name type="scientific">Nonomuraea montanisoli</name>
    <dbReference type="NCBI Taxonomy" id="2741721"/>
    <lineage>
        <taxon>Bacteria</taxon>
        <taxon>Bacillati</taxon>
        <taxon>Actinomycetota</taxon>
        <taxon>Actinomycetes</taxon>
        <taxon>Streptosporangiales</taxon>
        <taxon>Streptosporangiaceae</taxon>
        <taxon>Nonomuraea</taxon>
    </lineage>
</organism>
<dbReference type="EMBL" id="JABWGN010000001">
    <property type="protein sequence ID" value="NUW30155.1"/>
    <property type="molecule type" value="Genomic_DNA"/>
</dbReference>
<feature type="signal peptide" evidence="1">
    <location>
        <begin position="1"/>
        <end position="18"/>
    </location>
</feature>
<proteinExistence type="predicted"/>
<dbReference type="RefSeq" id="WP_175587618.1">
    <property type="nucleotide sequence ID" value="NZ_JABWGN010000001.1"/>
</dbReference>
<feature type="chain" id="PRO_5038548274" evidence="1">
    <location>
        <begin position="19"/>
        <end position="247"/>
    </location>
</feature>
<keyword evidence="3" id="KW-1185">Reference proteome</keyword>
<protein>
    <submittedName>
        <fullName evidence="2">DUF4097 family beta strand repeat protein</fullName>
    </submittedName>
</protein>
<gene>
    <name evidence="2" type="ORF">HTZ77_01740</name>
</gene>